<organism evidence="2 3">
    <name type="scientific">Microdochium trichocladiopsis</name>
    <dbReference type="NCBI Taxonomy" id="1682393"/>
    <lineage>
        <taxon>Eukaryota</taxon>
        <taxon>Fungi</taxon>
        <taxon>Dikarya</taxon>
        <taxon>Ascomycota</taxon>
        <taxon>Pezizomycotina</taxon>
        <taxon>Sordariomycetes</taxon>
        <taxon>Xylariomycetidae</taxon>
        <taxon>Xylariales</taxon>
        <taxon>Microdochiaceae</taxon>
        <taxon>Microdochium</taxon>
    </lineage>
</organism>
<name>A0A9P8Y6C6_9PEZI</name>
<feature type="compositionally biased region" description="Polar residues" evidence="1">
    <location>
        <begin position="334"/>
        <end position="349"/>
    </location>
</feature>
<reference evidence="2" key="1">
    <citation type="journal article" date="2021" name="Nat. Commun.">
        <title>Genetic determinants of endophytism in the Arabidopsis root mycobiome.</title>
        <authorList>
            <person name="Mesny F."/>
            <person name="Miyauchi S."/>
            <person name="Thiergart T."/>
            <person name="Pickel B."/>
            <person name="Atanasova L."/>
            <person name="Karlsson M."/>
            <person name="Huettel B."/>
            <person name="Barry K.W."/>
            <person name="Haridas S."/>
            <person name="Chen C."/>
            <person name="Bauer D."/>
            <person name="Andreopoulos W."/>
            <person name="Pangilinan J."/>
            <person name="LaButti K."/>
            <person name="Riley R."/>
            <person name="Lipzen A."/>
            <person name="Clum A."/>
            <person name="Drula E."/>
            <person name="Henrissat B."/>
            <person name="Kohler A."/>
            <person name="Grigoriev I.V."/>
            <person name="Martin F.M."/>
            <person name="Hacquard S."/>
        </authorList>
    </citation>
    <scope>NUCLEOTIDE SEQUENCE</scope>
    <source>
        <strain evidence="2">MPI-CAGE-CH-0230</strain>
    </source>
</reference>
<feature type="compositionally biased region" description="Low complexity" evidence="1">
    <location>
        <begin position="70"/>
        <end position="87"/>
    </location>
</feature>
<protein>
    <submittedName>
        <fullName evidence="2">Uncharacterized protein</fullName>
    </submittedName>
</protein>
<accession>A0A9P8Y6C6</accession>
<feature type="region of interest" description="Disordered" evidence="1">
    <location>
        <begin position="1"/>
        <end position="45"/>
    </location>
</feature>
<gene>
    <name evidence="2" type="ORF">B0I36DRAFT_363789</name>
</gene>
<feature type="compositionally biased region" description="Basic and acidic residues" evidence="1">
    <location>
        <begin position="214"/>
        <end position="233"/>
    </location>
</feature>
<feature type="region of interest" description="Disordered" evidence="1">
    <location>
        <begin position="184"/>
        <end position="284"/>
    </location>
</feature>
<dbReference type="GeneID" id="70188418"/>
<evidence type="ECO:0000256" key="1">
    <source>
        <dbReference type="SAM" id="MobiDB-lite"/>
    </source>
</evidence>
<feature type="compositionally biased region" description="Basic residues" evidence="1">
    <location>
        <begin position="14"/>
        <end position="23"/>
    </location>
</feature>
<feature type="region of interest" description="Disordered" evidence="1">
    <location>
        <begin position="70"/>
        <end position="89"/>
    </location>
</feature>
<evidence type="ECO:0000313" key="2">
    <source>
        <dbReference type="EMBL" id="KAH7029218.1"/>
    </source>
</evidence>
<proteinExistence type="predicted"/>
<dbReference type="RefSeq" id="XP_046011506.1">
    <property type="nucleotide sequence ID" value="XM_046158872.1"/>
</dbReference>
<dbReference type="AlphaFoldDB" id="A0A9P8Y6C6"/>
<keyword evidence="3" id="KW-1185">Reference proteome</keyword>
<dbReference type="EMBL" id="JAGTJQ010000006">
    <property type="protein sequence ID" value="KAH7029218.1"/>
    <property type="molecule type" value="Genomic_DNA"/>
</dbReference>
<feature type="compositionally biased region" description="Basic and acidic residues" evidence="1">
    <location>
        <begin position="272"/>
        <end position="284"/>
    </location>
</feature>
<evidence type="ECO:0000313" key="3">
    <source>
        <dbReference type="Proteomes" id="UP000756346"/>
    </source>
</evidence>
<feature type="compositionally biased region" description="Basic and acidic residues" evidence="1">
    <location>
        <begin position="191"/>
        <end position="208"/>
    </location>
</feature>
<comment type="caution">
    <text evidence="2">The sequence shown here is derived from an EMBL/GenBank/DDBJ whole genome shotgun (WGS) entry which is preliminary data.</text>
</comment>
<sequence>MADEAWQDNLLSTRHMHNRRGRGKNSNSNKAINTASSKYKTDGGGSGTGFDVQRMFATYSLRCPKAVTTAAPSGIGSSPSGPGPEAEAMTRGNVVHGARRGRRGANGAANDEGFLEIYRVTPDGQGLVGSFLLPVTRRDIPGSASLLKKKVKQERKQADVEFLEATVILAGSRKAMGQILSGVEAGSQSHDPLEATKGEILDPERQGNDDVDTREDGPASDDEHSRELERTGDSDQDDPSGSSTDHNDNEDDNDHNDHADSAGSTEDEQDGQEDRANRYQRPFEKNSFRSPKFWVEWRSSSSSSISQADPGENVTIHPGGPQEHDALETGGDANHSSPQPRPSTDSVLSGTGYLVFQGNDCRKFSGTISCPALGWDNLAASGHRLAGAGSRDVQALWPSNDLRAI</sequence>
<dbReference type="Proteomes" id="UP000756346">
    <property type="component" value="Unassembled WGS sequence"/>
</dbReference>
<feature type="region of interest" description="Disordered" evidence="1">
    <location>
        <begin position="301"/>
        <end position="349"/>
    </location>
</feature>
<dbReference type="OrthoDB" id="5220117at2759"/>